<feature type="non-terminal residue" evidence="2">
    <location>
        <position position="133"/>
    </location>
</feature>
<keyword evidence="1" id="KW-0812">Transmembrane</keyword>
<evidence type="ECO:0000256" key="1">
    <source>
        <dbReference type="SAM" id="Phobius"/>
    </source>
</evidence>
<evidence type="ECO:0000313" key="2">
    <source>
        <dbReference type="EMBL" id="KKL90564.1"/>
    </source>
</evidence>
<evidence type="ECO:0008006" key="3">
    <source>
        <dbReference type="Google" id="ProtNLM"/>
    </source>
</evidence>
<dbReference type="EMBL" id="LAZR01019975">
    <property type="protein sequence ID" value="KKL90564.1"/>
    <property type="molecule type" value="Genomic_DNA"/>
</dbReference>
<keyword evidence="1" id="KW-1133">Transmembrane helix</keyword>
<keyword evidence="1" id="KW-0472">Membrane</keyword>
<reference evidence="2" key="1">
    <citation type="journal article" date="2015" name="Nature">
        <title>Complex archaea that bridge the gap between prokaryotes and eukaryotes.</title>
        <authorList>
            <person name="Spang A."/>
            <person name="Saw J.H."/>
            <person name="Jorgensen S.L."/>
            <person name="Zaremba-Niedzwiedzka K."/>
            <person name="Martijn J."/>
            <person name="Lind A.E."/>
            <person name="van Eijk R."/>
            <person name="Schleper C."/>
            <person name="Guy L."/>
            <person name="Ettema T.J."/>
        </authorList>
    </citation>
    <scope>NUCLEOTIDE SEQUENCE</scope>
</reference>
<proteinExistence type="predicted"/>
<dbReference type="AlphaFoldDB" id="A0A0F9FVU6"/>
<accession>A0A0F9FVU6</accession>
<feature type="transmembrane region" description="Helical" evidence="1">
    <location>
        <begin position="13"/>
        <end position="34"/>
    </location>
</feature>
<sequence length="133" mass="15313">MRLFKLNTTIHKWLSLFVGLQLLIWLGTGLYFNLMDHSKASGNELRVHSHHEGSITGFDLFPIKDITSNAPQEVNLIWVLHQPYYHFVFDKGQHSYQERHSKLFDAVTGKPFNLSEEQVLTLAKNSYSGQGKL</sequence>
<comment type="caution">
    <text evidence="2">The sequence shown here is derived from an EMBL/GenBank/DDBJ whole genome shotgun (WGS) entry which is preliminary data.</text>
</comment>
<protein>
    <recommendedName>
        <fullName evidence="3">PepSY domain-containing protein</fullName>
    </recommendedName>
</protein>
<name>A0A0F9FVU6_9ZZZZ</name>
<gene>
    <name evidence="2" type="ORF">LCGC14_1903410</name>
</gene>
<organism evidence="2">
    <name type="scientific">marine sediment metagenome</name>
    <dbReference type="NCBI Taxonomy" id="412755"/>
    <lineage>
        <taxon>unclassified sequences</taxon>
        <taxon>metagenomes</taxon>
        <taxon>ecological metagenomes</taxon>
    </lineage>
</organism>